<evidence type="ECO:0000256" key="1">
    <source>
        <dbReference type="SAM" id="MobiDB-lite"/>
    </source>
</evidence>
<dbReference type="AlphaFoldDB" id="A0A562E771"/>
<feature type="compositionally biased region" description="Polar residues" evidence="1">
    <location>
        <begin position="1"/>
        <end position="10"/>
    </location>
</feature>
<protein>
    <submittedName>
        <fullName evidence="2">Winged helix DNA-binding protein</fullName>
    </submittedName>
</protein>
<keyword evidence="2" id="KW-0238">DNA-binding</keyword>
<dbReference type="EMBL" id="VLJT01000017">
    <property type="protein sequence ID" value="TWH17468.1"/>
    <property type="molecule type" value="Genomic_DNA"/>
</dbReference>
<dbReference type="PANTHER" id="PTHR38479">
    <property type="entry name" value="LMO0824 PROTEIN"/>
    <property type="match status" value="1"/>
</dbReference>
<evidence type="ECO:0000313" key="2">
    <source>
        <dbReference type="EMBL" id="TWH17468.1"/>
    </source>
</evidence>
<evidence type="ECO:0000313" key="3">
    <source>
        <dbReference type="Proteomes" id="UP000317573"/>
    </source>
</evidence>
<proteinExistence type="predicted"/>
<dbReference type="PANTHER" id="PTHR38479:SF2">
    <property type="entry name" value="WINGED HELIX DNA-BINDING DOMAIN-CONTAINING PROTEIN"/>
    <property type="match status" value="1"/>
</dbReference>
<dbReference type="GO" id="GO:0003677">
    <property type="term" value="F:DNA binding"/>
    <property type="evidence" value="ECO:0007669"/>
    <property type="project" value="UniProtKB-KW"/>
</dbReference>
<organism evidence="2 3">
    <name type="scientific">Rhodococcus rhodochrous J45</name>
    <dbReference type="NCBI Taxonomy" id="935266"/>
    <lineage>
        <taxon>Bacteria</taxon>
        <taxon>Bacillati</taxon>
        <taxon>Actinomycetota</taxon>
        <taxon>Actinomycetes</taxon>
        <taxon>Mycobacteriales</taxon>
        <taxon>Nocardiaceae</taxon>
        <taxon>Rhodococcus</taxon>
    </lineage>
</organism>
<dbReference type="Proteomes" id="UP000317573">
    <property type="component" value="Unassembled WGS sequence"/>
</dbReference>
<dbReference type="Pfam" id="PF06224">
    <property type="entry name" value="AlkZ-like"/>
    <property type="match status" value="1"/>
</dbReference>
<accession>A0A562E771</accession>
<dbReference type="InterPro" id="IPR009351">
    <property type="entry name" value="AlkZ-like"/>
</dbReference>
<sequence length="432" mass="47096">MDTHTTSPQFSIRLGGSSPVSDTTSTMSAMAERRIDATERRARLAARHRLHPKHRAADAVDAARSVVCLHGTDPATVYLSAWARVDDFTVADLDRVLYDDRIMVKHMAMRRTVFVVPRDTLPVVQAGASARVAAAQRRTVVKDVVKAGLHDDGESWLDEVSRHILAALADGREATSSELKAEIPLLDGALEFGAGKSWGGLVTFAPRVLTVLSAEGKVVRASNKGSWRVSRPTWTTTESWLGTAIDPVDEATGVRELVRMWLLAFGPGTEADLKWWLGSTLTAVRAALAELDVVEVDLDGRTGYLLPDDLEPQGEVEPWGALLPGLDPTVMGWTEREWYLGPYKEALFDSNGNAGPTAWWDGRIVGTWWQTDTGGVSLHLLEDIGAEGTAVLREEAARLDDWLGGVRVMPRFPTPLAKELATEGRSSDRSSS</sequence>
<name>A0A562E771_RHORH</name>
<comment type="caution">
    <text evidence="2">The sequence shown here is derived from an EMBL/GenBank/DDBJ whole genome shotgun (WGS) entry which is preliminary data.</text>
</comment>
<gene>
    <name evidence="2" type="ORF">L618_000200005490</name>
</gene>
<reference evidence="2 3" key="1">
    <citation type="submission" date="2019-07" db="EMBL/GenBank/DDBJ databases">
        <title>Genome sequencing of lignin-degrading bacterial isolates.</title>
        <authorList>
            <person name="Gladden J."/>
        </authorList>
    </citation>
    <scope>NUCLEOTIDE SEQUENCE [LARGE SCALE GENOMIC DNA]</scope>
    <source>
        <strain evidence="2 3">J45</strain>
    </source>
</reference>
<feature type="region of interest" description="Disordered" evidence="1">
    <location>
        <begin position="1"/>
        <end position="26"/>
    </location>
</feature>